<dbReference type="NCBIfam" id="TIGR01845">
    <property type="entry name" value="outer_NodT"/>
    <property type="match status" value="1"/>
</dbReference>
<dbReference type="InterPro" id="IPR003423">
    <property type="entry name" value="OMP_efflux"/>
</dbReference>
<dbReference type="GO" id="GO:0015562">
    <property type="term" value="F:efflux transmembrane transporter activity"/>
    <property type="evidence" value="ECO:0007669"/>
    <property type="project" value="InterPro"/>
</dbReference>
<keyword evidence="2" id="KW-0564">Palmitate</keyword>
<dbReference type="Gene3D" id="1.20.1600.10">
    <property type="entry name" value="Outer membrane efflux proteins (OEP)"/>
    <property type="match status" value="1"/>
</dbReference>
<dbReference type="Proteomes" id="UP000007472">
    <property type="component" value="Chromosome"/>
</dbReference>
<keyword evidence="2" id="KW-0449">Lipoprotein</keyword>
<evidence type="ECO:0000256" key="2">
    <source>
        <dbReference type="RuleBase" id="RU362097"/>
    </source>
</evidence>
<sequence>MIKHSKQFILLATCLISACSPIKVDIPESKVDLDNLEFEQTKKAKAIVSLDKWWEDWNDPILTTLIEEGLRENFDIAIAKAKLLESRANANLANADMGPTFGLTANGGFHSTSVSNPIEPALSKVGFNVSDDFQTTGLTGFAGAVASWEPDFFGSKLSDAKAAEYGASAQEEGVHGASLLTSSEIALNYLYYRYYQKKIFYAQRTLSYMQEMRRYLKGRYDVGHVGIELVTDLDSKILAHKARTKTLPAQRDKHLRAIAVLLGKKPQGFTISNSNRDLFEHIPQAPSGQYPISVIERRPDLRAALLNINARASQVASAKADLYPRVKINFLGHNGVVEINSDYLANPSAFGGLFNVGISIPIFTNGRIQRNIEVKDAKLKQAVIEYDQKVLKSLSEVDSVYQAQFAINEQNNLLSSSLVVQNKKTRQLNQMYKLGNKTLDDVLKSKIEASEFKDKILESSLAEAENLIRLYKALGGGW</sequence>
<dbReference type="PROSITE" id="PS51257">
    <property type="entry name" value="PROKAR_LIPOPROTEIN"/>
    <property type="match status" value="1"/>
</dbReference>
<evidence type="ECO:0000313" key="4">
    <source>
        <dbReference type="Proteomes" id="UP000007472"/>
    </source>
</evidence>
<dbReference type="GO" id="GO:0005886">
    <property type="term" value="C:plasma membrane"/>
    <property type="evidence" value="ECO:0007669"/>
    <property type="project" value="UniProtKB-SubCell"/>
</dbReference>
<dbReference type="Gene3D" id="2.20.200.10">
    <property type="entry name" value="Outer membrane efflux proteins (OEP)"/>
    <property type="match status" value="1"/>
</dbReference>
<reference evidence="3 4" key="1">
    <citation type="journal article" date="2011" name="J. Bacteriol.">
        <title>Genome sequence of Taylorella equigenitalis MCE9, the causative agent of contagious equine metritis.</title>
        <authorList>
            <person name="Hebert L."/>
            <person name="Moumen B."/>
            <person name="Duquesne F."/>
            <person name="Breuil M.F."/>
            <person name="Laugier C."/>
            <person name="Batto J.M."/>
            <person name="Renault P."/>
            <person name="Petry S."/>
        </authorList>
    </citation>
    <scope>NUCLEOTIDE SEQUENCE [LARGE SCALE GENOMIC DNA]</scope>
    <source>
        <strain evidence="3 4">MCE9</strain>
    </source>
</reference>
<keyword evidence="2" id="KW-0812">Transmembrane</keyword>
<gene>
    <name evidence="3" type="ordered locus">TEQUI_1363</name>
</gene>
<evidence type="ECO:0000313" key="3">
    <source>
        <dbReference type="EMBL" id="ADU92278.1"/>
    </source>
</evidence>
<dbReference type="AlphaFoldDB" id="A0A654KIH9"/>
<comment type="similarity">
    <text evidence="1 2">Belongs to the outer membrane factor (OMF) (TC 1.B.17) family.</text>
</comment>
<name>A0A654KIH9_TAYEM</name>
<accession>A0A654KIH9</accession>
<keyword evidence="2" id="KW-0472">Membrane</keyword>
<protein>
    <submittedName>
        <fullName evidence="3">Outer membrane component of tripartite multidrug resistance system</fullName>
    </submittedName>
</protein>
<dbReference type="PANTHER" id="PTHR30203:SF31">
    <property type="entry name" value="RND EFFLUX SYSTEM, OUTER MEMBRANE LIPOPROTEIN, NODT"/>
    <property type="match status" value="1"/>
</dbReference>
<keyword evidence="2" id="KW-1134">Transmembrane beta strand</keyword>
<organism evidence="3 4">
    <name type="scientific">Taylorella equigenitalis (strain MCE9)</name>
    <dbReference type="NCBI Taxonomy" id="937774"/>
    <lineage>
        <taxon>Bacteria</taxon>
        <taxon>Pseudomonadati</taxon>
        <taxon>Pseudomonadota</taxon>
        <taxon>Betaproteobacteria</taxon>
        <taxon>Burkholderiales</taxon>
        <taxon>Alcaligenaceae</taxon>
        <taxon>Taylorella</taxon>
    </lineage>
</organism>
<dbReference type="KEGG" id="teq:TEQUI_1363"/>
<dbReference type="EMBL" id="CP002456">
    <property type="protein sequence ID" value="ADU92278.1"/>
    <property type="molecule type" value="Genomic_DNA"/>
</dbReference>
<dbReference type="SUPFAM" id="SSF56954">
    <property type="entry name" value="Outer membrane efflux proteins (OEP)"/>
    <property type="match status" value="1"/>
</dbReference>
<dbReference type="Pfam" id="PF02321">
    <property type="entry name" value="OEP"/>
    <property type="match status" value="2"/>
</dbReference>
<dbReference type="InterPro" id="IPR010131">
    <property type="entry name" value="MdtP/NodT-like"/>
</dbReference>
<proteinExistence type="inferred from homology"/>
<evidence type="ECO:0000256" key="1">
    <source>
        <dbReference type="ARBA" id="ARBA00007613"/>
    </source>
</evidence>
<comment type="subcellular location">
    <subcellularLocation>
        <location evidence="2">Cell membrane</location>
        <topology evidence="2">Lipid-anchor</topology>
    </subcellularLocation>
</comment>
<dbReference type="PANTHER" id="PTHR30203">
    <property type="entry name" value="OUTER MEMBRANE CATION EFFLUX PROTEIN"/>
    <property type="match status" value="1"/>
</dbReference>